<dbReference type="RefSeq" id="XP_034103679.1">
    <property type="nucleotide sequence ID" value="XM_034247788.2"/>
</dbReference>
<accession>A0A6P8WLJ8</accession>
<evidence type="ECO:0000313" key="4">
    <source>
        <dbReference type="Proteomes" id="UP000515160"/>
    </source>
</evidence>
<dbReference type="Pfam" id="PF21373">
    <property type="entry name" value="ZNHIT3_C"/>
    <property type="match status" value="1"/>
</dbReference>
<dbReference type="Proteomes" id="UP000515160">
    <property type="component" value="Chromosome 3"/>
</dbReference>
<dbReference type="GeneID" id="117567667"/>
<dbReference type="SUPFAM" id="SSF144232">
    <property type="entry name" value="HIT/MYND zinc finger-like"/>
    <property type="match status" value="1"/>
</dbReference>
<organism evidence="4 5">
    <name type="scientific">Drosophila albomicans</name>
    <name type="common">Fruit fly</name>
    <dbReference type="NCBI Taxonomy" id="7291"/>
    <lineage>
        <taxon>Eukaryota</taxon>
        <taxon>Metazoa</taxon>
        <taxon>Ecdysozoa</taxon>
        <taxon>Arthropoda</taxon>
        <taxon>Hexapoda</taxon>
        <taxon>Insecta</taxon>
        <taxon>Pterygota</taxon>
        <taxon>Neoptera</taxon>
        <taxon>Endopterygota</taxon>
        <taxon>Diptera</taxon>
        <taxon>Brachycera</taxon>
        <taxon>Muscomorpha</taxon>
        <taxon>Ephydroidea</taxon>
        <taxon>Drosophilidae</taxon>
        <taxon>Drosophila</taxon>
    </lineage>
</organism>
<dbReference type="InterPro" id="IPR007529">
    <property type="entry name" value="Znf_HIT"/>
</dbReference>
<dbReference type="Gene3D" id="3.30.60.190">
    <property type="match status" value="1"/>
</dbReference>
<dbReference type="OrthoDB" id="18412at2759"/>
<feature type="domain" description="HIT-type" evidence="3">
    <location>
        <begin position="3"/>
        <end position="37"/>
    </location>
</feature>
<dbReference type="AlphaFoldDB" id="A0A6P8WLJ8"/>
<evidence type="ECO:0000313" key="5">
    <source>
        <dbReference type="RefSeq" id="XP_034103679.1"/>
    </source>
</evidence>
<gene>
    <name evidence="5" type="primary">LOC117567667</name>
</gene>
<evidence type="ECO:0000256" key="2">
    <source>
        <dbReference type="SAM" id="MobiDB-lite"/>
    </source>
</evidence>
<keyword evidence="4" id="KW-1185">Reference proteome</keyword>
<name>A0A6P8WLJ8_DROAB</name>
<keyword evidence="1" id="KW-0863">Zinc-finger</keyword>
<dbReference type="PROSITE" id="PS51083">
    <property type="entry name" value="ZF_HIT"/>
    <property type="match status" value="1"/>
</dbReference>
<proteinExistence type="predicted"/>
<reference evidence="5" key="1">
    <citation type="submission" date="2025-08" db="UniProtKB">
        <authorList>
            <consortium name="RefSeq"/>
        </authorList>
    </citation>
    <scope>IDENTIFICATION</scope>
    <source>
        <strain evidence="5">15112-1751.03</strain>
        <tissue evidence="5">Whole Adult</tissue>
    </source>
</reference>
<keyword evidence="1" id="KW-0479">Metal-binding</keyword>
<dbReference type="InterPro" id="IPR048371">
    <property type="entry name" value="ZNHIT3_C"/>
</dbReference>
<evidence type="ECO:0000259" key="3">
    <source>
        <dbReference type="PROSITE" id="PS51083"/>
    </source>
</evidence>
<protein>
    <submittedName>
        <fullName evidence="5">Zinc finger HIT domain-containing protein 3</fullName>
    </submittedName>
</protein>
<dbReference type="Pfam" id="PF04438">
    <property type="entry name" value="zf-HIT"/>
    <property type="match status" value="1"/>
</dbReference>
<dbReference type="GO" id="GO:0008270">
    <property type="term" value="F:zinc ion binding"/>
    <property type="evidence" value="ECO:0007669"/>
    <property type="project" value="UniProtKB-UniRule"/>
</dbReference>
<evidence type="ECO:0000256" key="1">
    <source>
        <dbReference type="PROSITE-ProRule" id="PRU00453"/>
    </source>
</evidence>
<keyword evidence="1" id="KW-0862">Zinc</keyword>
<dbReference type="CDD" id="cd23024">
    <property type="entry name" value="zf-HIT_ZNHIT2-3"/>
    <property type="match status" value="1"/>
</dbReference>
<feature type="region of interest" description="Disordered" evidence="2">
    <location>
        <begin position="46"/>
        <end position="66"/>
    </location>
</feature>
<sequence length="150" mass="16687">MECVSCPNLTNKYKCSKCIAPYCSVNCYKKHKDSAQCEELAAAQREKGSRKADNSQSSVEQEPTLYAPFSTEDTIPLALLQKLNDCEPLRQLLLNPHLRALLQQIDVAHNANLTMTAAMQEPLFIEFANACLQVVEPLSDAERAELQLSS</sequence>